<keyword evidence="7" id="KW-0456">Lyase</keyword>
<evidence type="ECO:0000256" key="6">
    <source>
        <dbReference type="ARBA" id="ARBA00023125"/>
    </source>
</evidence>
<evidence type="ECO:0000256" key="3">
    <source>
        <dbReference type="ARBA" id="ARBA00022763"/>
    </source>
</evidence>
<reference evidence="9 10" key="1">
    <citation type="submission" date="2019-07" db="EMBL/GenBank/DDBJ databases">
        <authorList>
            <person name="Park M."/>
        </authorList>
    </citation>
    <scope>NUCLEOTIDE SEQUENCE [LARGE SCALE GENOMIC DNA]</scope>
    <source>
        <strain evidence="9 10">KCTC32445</strain>
    </source>
</reference>
<dbReference type="PANTHER" id="PTHR13604">
    <property type="entry name" value="DC12-RELATED"/>
    <property type="match status" value="1"/>
</dbReference>
<dbReference type="InterPro" id="IPR036590">
    <property type="entry name" value="SRAP-like"/>
</dbReference>
<comment type="caution">
    <text evidence="9">The sequence shown here is derived from an EMBL/GenBank/DDBJ whole genome shotgun (WGS) entry which is preliminary data.</text>
</comment>
<gene>
    <name evidence="9" type="ORF">FOM92_08860</name>
</gene>
<dbReference type="EMBL" id="VKKU01000002">
    <property type="protein sequence ID" value="TSB01317.1"/>
    <property type="molecule type" value="Genomic_DNA"/>
</dbReference>
<evidence type="ECO:0000256" key="7">
    <source>
        <dbReference type="ARBA" id="ARBA00023239"/>
    </source>
</evidence>
<keyword evidence="3" id="KW-0227">DNA damage</keyword>
<protein>
    <recommendedName>
        <fullName evidence="8">Abasic site processing protein</fullName>
        <ecNumber evidence="8">3.4.-.-</ecNumber>
    </recommendedName>
</protein>
<comment type="similarity">
    <text evidence="1 8">Belongs to the SOS response-associated peptidase family.</text>
</comment>
<evidence type="ECO:0000256" key="4">
    <source>
        <dbReference type="ARBA" id="ARBA00022801"/>
    </source>
</evidence>
<dbReference type="AlphaFoldDB" id="A0A553W9E5"/>
<dbReference type="GO" id="GO:0016829">
    <property type="term" value="F:lyase activity"/>
    <property type="evidence" value="ECO:0007669"/>
    <property type="project" value="UniProtKB-KW"/>
</dbReference>
<dbReference type="InterPro" id="IPR003738">
    <property type="entry name" value="SRAP"/>
</dbReference>
<keyword evidence="5" id="KW-0190">Covalent protein-DNA linkage</keyword>
<dbReference type="Gene3D" id="3.90.1680.10">
    <property type="entry name" value="SOS response associated peptidase-like"/>
    <property type="match status" value="1"/>
</dbReference>
<dbReference type="Pfam" id="PF02586">
    <property type="entry name" value="SRAP"/>
    <property type="match status" value="1"/>
</dbReference>
<evidence type="ECO:0000256" key="1">
    <source>
        <dbReference type="ARBA" id="ARBA00008136"/>
    </source>
</evidence>
<dbReference type="Proteomes" id="UP000320160">
    <property type="component" value="Unassembled WGS sequence"/>
</dbReference>
<dbReference type="GO" id="GO:0003697">
    <property type="term" value="F:single-stranded DNA binding"/>
    <property type="evidence" value="ECO:0007669"/>
    <property type="project" value="InterPro"/>
</dbReference>
<dbReference type="RefSeq" id="WP_143776510.1">
    <property type="nucleotide sequence ID" value="NZ_VKKU01000002.1"/>
</dbReference>
<evidence type="ECO:0000256" key="2">
    <source>
        <dbReference type="ARBA" id="ARBA00022670"/>
    </source>
</evidence>
<accession>A0A553W9E5</accession>
<dbReference type="OrthoDB" id="9782620at2"/>
<evidence type="ECO:0000256" key="8">
    <source>
        <dbReference type="RuleBase" id="RU364100"/>
    </source>
</evidence>
<sequence length="216" mass="24247">MCNHYANNPDAQALLQTWREYISWSLSETVPPRATELEEEIWPRREAAVVRQDVAARGAVVDLMTWGVPLSLPGKRPGTTVTKHVTNVRNLASPFWRSMLTKPEQRCLVPFTRFAEPKMGQGRAEHWFTVTDRPVAAFAGIWRRVGRATTGGVSPPEGEKMFAFLTCEPNPLVAPLHPKAMPVILQEADYKTWLTAKWDEAAKLVAPFPSQLMAVE</sequence>
<evidence type="ECO:0000313" key="10">
    <source>
        <dbReference type="Proteomes" id="UP000320160"/>
    </source>
</evidence>
<keyword evidence="2 8" id="KW-0645">Protease</keyword>
<keyword evidence="6" id="KW-0238">DNA-binding</keyword>
<name>A0A553W9E5_9SPHN</name>
<evidence type="ECO:0000256" key="5">
    <source>
        <dbReference type="ARBA" id="ARBA00023124"/>
    </source>
</evidence>
<dbReference type="SUPFAM" id="SSF143081">
    <property type="entry name" value="BB1717-like"/>
    <property type="match status" value="1"/>
</dbReference>
<dbReference type="EC" id="3.4.-.-" evidence="8"/>
<keyword evidence="4 8" id="KW-0378">Hydrolase</keyword>
<dbReference type="PANTHER" id="PTHR13604:SF0">
    <property type="entry name" value="ABASIC SITE PROCESSING PROTEIN HMCES"/>
    <property type="match status" value="1"/>
</dbReference>
<dbReference type="GO" id="GO:0008233">
    <property type="term" value="F:peptidase activity"/>
    <property type="evidence" value="ECO:0007669"/>
    <property type="project" value="UniProtKB-KW"/>
</dbReference>
<dbReference type="GO" id="GO:0106300">
    <property type="term" value="P:protein-DNA covalent cross-linking repair"/>
    <property type="evidence" value="ECO:0007669"/>
    <property type="project" value="InterPro"/>
</dbReference>
<proteinExistence type="inferred from homology"/>
<dbReference type="GO" id="GO:0006508">
    <property type="term" value="P:proteolysis"/>
    <property type="evidence" value="ECO:0007669"/>
    <property type="project" value="UniProtKB-KW"/>
</dbReference>
<evidence type="ECO:0000313" key="9">
    <source>
        <dbReference type="EMBL" id="TSB01317.1"/>
    </source>
</evidence>
<organism evidence="9 10">
    <name type="scientific">Sphingorhabdus contaminans</name>
    <dbReference type="NCBI Taxonomy" id="1343899"/>
    <lineage>
        <taxon>Bacteria</taxon>
        <taxon>Pseudomonadati</taxon>
        <taxon>Pseudomonadota</taxon>
        <taxon>Alphaproteobacteria</taxon>
        <taxon>Sphingomonadales</taxon>
        <taxon>Sphingomonadaceae</taxon>
        <taxon>Sphingorhabdus</taxon>
    </lineage>
</organism>
<keyword evidence="10" id="KW-1185">Reference proteome</keyword>